<gene>
    <name evidence="3" type="ORF">N7468_000506</name>
</gene>
<accession>A0A9W9PMD5</accession>
<feature type="compositionally biased region" description="Low complexity" evidence="1">
    <location>
        <begin position="223"/>
        <end position="247"/>
    </location>
</feature>
<feature type="compositionally biased region" description="Low complexity" evidence="1">
    <location>
        <begin position="268"/>
        <end position="291"/>
    </location>
</feature>
<keyword evidence="4" id="KW-1185">Reference proteome</keyword>
<feature type="compositionally biased region" description="Basic and acidic residues" evidence="1">
    <location>
        <begin position="19"/>
        <end position="46"/>
    </location>
</feature>
<keyword evidence="2" id="KW-0812">Transmembrane</keyword>
<dbReference type="RefSeq" id="XP_058335834.1">
    <property type="nucleotide sequence ID" value="XM_058469803.1"/>
</dbReference>
<evidence type="ECO:0000313" key="4">
    <source>
        <dbReference type="Proteomes" id="UP001150941"/>
    </source>
</evidence>
<evidence type="ECO:0000256" key="1">
    <source>
        <dbReference type="SAM" id="MobiDB-lite"/>
    </source>
</evidence>
<feature type="compositionally biased region" description="Low complexity" evidence="1">
    <location>
        <begin position="47"/>
        <end position="62"/>
    </location>
</feature>
<feature type="transmembrane region" description="Helical" evidence="2">
    <location>
        <begin position="75"/>
        <end position="97"/>
    </location>
</feature>
<evidence type="ECO:0000256" key="2">
    <source>
        <dbReference type="SAM" id="Phobius"/>
    </source>
</evidence>
<feature type="compositionally biased region" description="Polar residues" evidence="1">
    <location>
        <begin position="213"/>
        <end position="222"/>
    </location>
</feature>
<keyword evidence="2" id="KW-0472">Membrane</keyword>
<reference evidence="3" key="2">
    <citation type="journal article" date="2023" name="IMA Fungus">
        <title>Comparative genomic study of the Penicillium genus elucidates a diverse pangenome and 15 lateral gene transfer events.</title>
        <authorList>
            <person name="Petersen C."/>
            <person name="Sorensen T."/>
            <person name="Nielsen M.R."/>
            <person name="Sondergaard T.E."/>
            <person name="Sorensen J.L."/>
            <person name="Fitzpatrick D.A."/>
            <person name="Frisvad J.C."/>
            <person name="Nielsen K.L."/>
        </authorList>
    </citation>
    <scope>NUCLEOTIDE SEQUENCE</scope>
    <source>
        <strain evidence="3">IBT 19713</strain>
    </source>
</reference>
<keyword evidence="2" id="KW-1133">Transmembrane helix</keyword>
<organism evidence="3 4">
    <name type="scientific">Penicillium chermesinum</name>
    <dbReference type="NCBI Taxonomy" id="63820"/>
    <lineage>
        <taxon>Eukaryota</taxon>
        <taxon>Fungi</taxon>
        <taxon>Dikarya</taxon>
        <taxon>Ascomycota</taxon>
        <taxon>Pezizomycotina</taxon>
        <taxon>Eurotiomycetes</taxon>
        <taxon>Eurotiomycetidae</taxon>
        <taxon>Eurotiales</taxon>
        <taxon>Aspergillaceae</taxon>
        <taxon>Penicillium</taxon>
    </lineage>
</organism>
<comment type="caution">
    <text evidence="3">The sequence shown here is derived from an EMBL/GenBank/DDBJ whole genome shotgun (WGS) entry which is preliminary data.</text>
</comment>
<feature type="region of interest" description="Disordered" evidence="1">
    <location>
        <begin position="169"/>
        <end position="315"/>
    </location>
</feature>
<proteinExistence type="predicted"/>
<feature type="compositionally biased region" description="Polar residues" evidence="1">
    <location>
        <begin position="169"/>
        <end position="193"/>
    </location>
</feature>
<name>A0A9W9PMD5_9EURO</name>
<feature type="compositionally biased region" description="Pro residues" evidence="1">
    <location>
        <begin position="195"/>
        <end position="209"/>
    </location>
</feature>
<feature type="region of interest" description="Disordered" evidence="1">
    <location>
        <begin position="14"/>
        <end position="69"/>
    </location>
</feature>
<reference evidence="3" key="1">
    <citation type="submission" date="2022-11" db="EMBL/GenBank/DDBJ databases">
        <authorList>
            <person name="Petersen C."/>
        </authorList>
    </citation>
    <scope>NUCLEOTIDE SEQUENCE</scope>
    <source>
        <strain evidence="3">IBT 19713</strain>
    </source>
</reference>
<evidence type="ECO:0000313" key="3">
    <source>
        <dbReference type="EMBL" id="KAJ5249055.1"/>
    </source>
</evidence>
<dbReference type="AlphaFoldDB" id="A0A9W9PMD5"/>
<sequence length="315" mass="34378">MNLWPLLRGKHRTVYLGNPRDDSSAQHPPPKEGKQTGDHSVPDTDTRQTPTSPWTTPTESTPQKVSSSKYVKPSIAAATIVGIIFVAGGVFLLVWYIRQERRARRLRVLQSQNPSQDPFCQSTLTLNEDSDRNLNEFLMKDLQPERRSMMFNQSLSPSFPFLVDDFDHTSTSTPSLSKPDSNMTLTPGSTETTVPPIPPEKTPNAPPAPRLSIASTAPPTARSSQLWTTTTGTTTSTVLTELSSLLSNPDPGSSRTSQSTPRVADEITSSVPSSLVSHLSTSSHVSSRRSPGAVRAEPQAVENLERTEDQFTSAK</sequence>
<dbReference type="Proteomes" id="UP001150941">
    <property type="component" value="Unassembled WGS sequence"/>
</dbReference>
<dbReference type="OrthoDB" id="4501674at2759"/>
<feature type="compositionally biased region" description="Polar residues" evidence="1">
    <location>
        <begin position="250"/>
        <end position="261"/>
    </location>
</feature>
<dbReference type="GeneID" id="83197106"/>
<protein>
    <submittedName>
        <fullName evidence="3">Uncharacterized protein</fullName>
    </submittedName>
</protein>
<dbReference type="EMBL" id="JAPQKS010000001">
    <property type="protein sequence ID" value="KAJ5249055.1"/>
    <property type="molecule type" value="Genomic_DNA"/>
</dbReference>